<dbReference type="GO" id="GO:0016757">
    <property type="term" value="F:glycosyltransferase activity"/>
    <property type="evidence" value="ECO:0007669"/>
    <property type="project" value="UniProtKB-ARBA"/>
</dbReference>
<dbReference type="InterPro" id="IPR050194">
    <property type="entry name" value="Glycosyltransferase_grp1"/>
</dbReference>
<comment type="caution">
    <text evidence="2">The sequence shown here is derived from an EMBL/GenBank/DDBJ whole genome shotgun (WGS) entry which is preliminary data.</text>
</comment>
<sequence>MRILYHHRTVSRDGQDVHIEEMIAALRRQGHVVRVVAPQGEDSASFGKDGGWAAWIKQMLPKAVYEALEMGYSLFAYRRLRQAYDSFQPDILYERYNLYFLAGYWLKARTGLPYVVEINSPLASERAEFGGLALRRLAEWSERTVWRGADLTLPVTDVLAEFVRRTGVTEARILVVPNGIDPQRFSPQVDSTAVRRRHGLEGKVVLGFTGFIRDWHGLPHVIDAMAAMENRAELHFLVIGDGPGRAALEEYAEARGMRDQLTTLGVVGRDHVASYVAAFDIALQPKVVAYASPLKLFEYMGLGRAIVAPDQPNIREVLRDGENALLFDPDDPAQFCRAIMLLCGDSVLRARLGAAAAHTIEMRDFTWDGNARRIVARLHEQEGRSNRDEVFSSPLGTQGIR</sequence>
<keyword evidence="2" id="KW-0808">Transferase</keyword>
<dbReference type="Gene3D" id="3.40.50.2000">
    <property type="entry name" value="Glycogen Phosphorylase B"/>
    <property type="match status" value="2"/>
</dbReference>
<evidence type="ECO:0000313" key="2">
    <source>
        <dbReference type="EMBL" id="CCG40567.1"/>
    </source>
</evidence>
<organism evidence="2 3">
    <name type="scientific">Magnetospirillum molischianum DSM 120</name>
    <dbReference type="NCBI Taxonomy" id="1150626"/>
    <lineage>
        <taxon>Bacteria</taxon>
        <taxon>Pseudomonadati</taxon>
        <taxon>Pseudomonadota</taxon>
        <taxon>Alphaproteobacteria</taxon>
        <taxon>Rhodospirillales</taxon>
        <taxon>Rhodospirillaceae</taxon>
        <taxon>Magnetospirillum</taxon>
    </lineage>
</organism>
<dbReference type="PANTHER" id="PTHR45947:SF3">
    <property type="entry name" value="SULFOQUINOVOSYL TRANSFERASE SQD2"/>
    <property type="match status" value="1"/>
</dbReference>
<dbReference type="Proteomes" id="UP000004169">
    <property type="component" value="Unassembled WGS sequence"/>
</dbReference>
<dbReference type="SUPFAM" id="SSF53756">
    <property type="entry name" value="UDP-Glycosyltransferase/glycogen phosphorylase"/>
    <property type="match status" value="1"/>
</dbReference>
<dbReference type="RefSeq" id="WP_002726938.1">
    <property type="nucleotide sequence ID" value="NZ_CAHP01000014.1"/>
</dbReference>
<protein>
    <submittedName>
        <fullName evidence="2">Glycosyl transferase group 1</fullName>
    </submittedName>
</protein>
<keyword evidence="3" id="KW-1185">Reference proteome</keyword>
<dbReference type="Pfam" id="PF13692">
    <property type="entry name" value="Glyco_trans_1_4"/>
    <property type="match status" value="1"/>
</dbReference>
<dbReference type="CDD" id="cd03794">
    <property type="entry name" value="GT4_WbuB-like"/>
    <property type="match status" value="1"/>
</dbReference>
<name>H8FQC9_MAGML</name>
<dbReference type="eggNOG" id="COG0438">
    <property type="taxonomic scope" value="Bacteria"/>
</dbReference>
<proteinExistence type="predicted"/>
<dbReference type="AlphaFoldDB" id="H8FQC9"/>
<reference evidence="2 3" key="1">
    <citation type="journal article" date="2012" name="J. Bacteriol.">
        <title>Draft Genome Sequence of the Purple Photosynthetic Bacterium Phaeospirillum molischianum DSM120, a Particularly Versatile Bacterium.</title>
        <authorList>
            <person name="Duquesne K."/>
            <person name="Prima V."/>
            <person name="Ji B."/>
            <person name="Rouy Z."/>
            <person name="Medigue C."/>
            <person name="Talla E."/>
            <person name="Sturgis J.N."/>
        </authorList>
    </citation>
    <scope>NUCLEOTIDE SEQUENCE [LARGE SCALE GENOMIC DNA]</scope>
    <source>
        <strain evidence="3">DSM120</strain>
    </source>
</reference>
<feature type="domain" description="Glycosyltransferase subfamily 4-like N-terminal" evidence="1">
    <location>
        <begin position="14"/>
        <end position="179"/>
    </location>
</feature>
<evidence type="ECO:0000259" key="1">
    <source>
        <dbReference type="Pfam" id="PF13579"/>
    </source>
</evidence>
<dbReference type="EMBL" id="CAHP01000014">
    <property type="protein sequence ID" value="CCG40567.1"/>
    <property type="molecule type" value="Genomic_DNA"/>
</dbReference>
<dbReference type="STRING" id="1150626.PHAMO_210078"/>
<gene>
    <name evidence="2" type="ORF">PHAMO_210078</name>
</gene>
<evidence type="ECO:0000313" key="3">
    <source>
        <dbReference type="Proteomes" id="UP000004169"/>
    </source>
</evidence>
<dbReference type="OrthoDB" id="529131at2"/>
<dbReference type="InterPro" id="IPR028098">
    <property type="entry name" value="Glyco_trans_4-like_N"/>
</dbReference>
<dbReference type="Pfam" id="PF13579">
    <property type="entry name" value="Glyco_trans_4_4"/>
    <property type="match status" value="1"/>
</dbReference>
<dbReference type="PANTHER" id="PTHR45947">
    <property type="entry name" value="SULFOQUINOVOSYL TRANSFERASE SQD2"/>
    <property type="match status" value="1"/>
</dbReference>
<accession>H8FQC9</accession>